<proteinExistence type="predicted"/>
<evidence type="ECO:0000313" key="1">
    <source>
        <dbReference type="EMBL" id="KAF6135682.1"/>
    </source>
</evidence>
<dbReference type="AlphaFoldDB" id="A0A7J7KZF4"/>
<dbReference type="Proteomes" id="UP000541444">
    <property type="component" value="Unassembled WGS sequence"/>
</dbReference>
<feature type="non-terminal residue" evidence="1">
    <location>
        <position position="80"/>
    </location>
</feature>
<name>A0A7J7KZF4_9MAGN</name>
<dbReference type="EMBL" id="JACGCM010002781">
    <property type="protein sequence ID" value="KAF6135682.1"/>
    <property type="molecule type" value="Genomic_DNA"/>
</dbReference>
<organism evidence="1 2">
    <name type="scientific">Kingdonia uniflora</name>
    <dbReference type="NCBI Taxonomy" id="39325"/>
    <lineage>
        <taxon>Eukaryota</taxon>
        <taxon>Viridiplantae</taxon>
        <taxon>Streptophyta</taxon>
        <taxon>Embryophyta</taxon>
        <taxon>Tracheophyta</taxon>
        <taxon>Spermatophyta</taxon>
        <taxon>Magnoliopsida</taxon>
        <taxon>Ranunculales</taxon>
        <taxon>Circaeasteraceae</taxon>
        <taxon>Kingdonia</taxon>
    </lineage>
</organism>
<evidence type="ECO:0000313" key="2">
    <source>
        <dbReference type="Proteomes" id="UP000541444"/>
    </source>
</evidence>
<feature type="non-terminal residue" evidence="1">
    <location>
        <position position="1"/>
    </location>
</feature>
<sequence>LFLGVSELVICSLSHPPFSGRLFQALVAAVVIFRELSWRLILYYYCRACCVEVCRILRLDIVILVFRYFCFSLLLCCDTI</sequence>
<keyword evidence="2" id="KW-1185">Reference proteome</keyword>
<accession>A0A7J7KZF4</accession>
<reference evidence="1 2" key="1">
    <citation type="journal article" date="2020" name="IScience">
        <title>Genome Sequencing of the Endangered Kingdonia uniflora (Circaeasteraceae, Ranunculales) Reveals Potential Mechanisms of Evolutionary Specialization.</title>
        <authorList>
            <person name="Sun Y."/>
            <person name="Deng T."/>
            <person name="Zhang A."/>
            <person name="Moore M.J."/>
            <person name="Landis J.B."/>
            <person name="Lin N."/>
            <person name="Zhang H."/>
            <person name="Zhang X."/>
            <person name="Huang J."/>
            <person name="Zhang X."/>
            <person name="Sun H."/>
            <person name="Wang H."/>
        </authorList>
    </citation>
    <scope>NUCLEOTIDE SEQUENCE [LARGE SCALE GENOMIC DNA]</scope>
    <source>
        <strain evidence="1">TB1705</strain>
        <tissue evidence="1">Leaf</tissue>
    </source>
</reference>
<gene>
    <name evidence="1" type="ORF">GIB67_028253</name>
</gene>
<comment type="caution">
    <text evidence="1">The sequence shown here is derived from an EMBL/GenBank/DDBJ whole genome shotgun (WGS) entry which is preliminary data.</text>
</comment>
<protein>
    <submittedName>
        <fullName evidence="1">Uncharacterized protein</fullName>
    </submittedName>
</protein>